<dbReference type="Proteomes" id="UP001139293">
    <property type="component" value="Unassembled WGS sequence"/>
</dbReference>
<organism evidence="2 3">
    <name type="scientific">Shewanella pneumatophori</name>
    <dbReference type="NCBI Taxonomy" id="314092"/>
    <lineage>
        <taxon>Bacteria</taxon>
        <taxon>Pseudomonadati</taxon>
        <taxon>Pseudomonadota</taxon>
        <taxon>Gammaproteobacteria</taxon>
        <taxon>Alteromonadales</taxon>
        <taxon>Shewanellaceae</taxon>
        <taxon>Shewanella</taxon>
    </lineage>
</organism>
<proteinExistence type="predicted"/>
<accession>A0A9X1ZBR5</accession>
<evidence type="ECO:0000313" key="3">
    <source>
        <dbReference type="Proteomes" id="UP001139293"/>
    </source>
</evidence>
<evidence type="ECO:0000256" key="1">
    <source>
        <dbReference type="SAM" id="SignalP"/>
    </source>
</evidence>
<feature type="chain" id="PRO_5040966004" evidence="1">
    <location>
        <begin position="20"/>
        <end position="174"/>
    </location>
</feature>
<dbReference type="RefSeq" id="WP_248950509.1">
    <property type="nucleotide sequence ID" value="NZ_JAKILB010000007.1"/>
</dbReference>
<gene>
    <name evidence="2" type="ORF">L2740_12435</name>
</gene>
<evidence type="ECO:0000313" key="2">
    <source>
        <dbReference type="EMBL" id="MCL1139349.1"/>
    </source>
</evidence>
<dbReference type="Pfam" id="PF11454">
    <property type="entry name" value="DUF3016"/>
    <property type="match status" value="1"/>
</dbReference>
<dbReference type="AlphaFoldDB" id="A0A9X1ZBR5"/>
<dbReference type="InterPro" id="IPR021557">
    <property type="entry name" value="DUF3016"/>
</dbReference>
<comment type="caution">
    <text evidence="2">The sequence shown here is derived from an EMBL/GenBank/DDBJ whole genome shotgun (WGS) entry which is preliminary data.</text>
</comment>
<keyword evidence="1" id="KW-0732">Signal</keyword>
<protein>
    <submittedName>
        <fullName evidence="2">DUF3016 domain-containing protein</fullName>
    </submittedName>
</protein>
<name>A0A9X1ZBR5_9GAMM</name>
<reference evidence="2" key="1">
    <citation type="submission" date="2022-01" db="EMBL/GenBank/DDBJ databases">
        <title>Whole genome-based taxonomy of the Shewanellaceae.</title>
        <authorList>
            <person name="Martin-Rodriguez A.J."/>
        </authorList>
    </citation>
    <scope>NUCLEOTIDE SEQUENCE</scope>
    <source>
        <strain evidence="2">KCTC 23973</strain>
    </source>
</reference>
<dbReference type="EMBL" id="JAKILB010000007">
    <property type="protein sequence ID" value="MCL1139349.1"/>
    <property type="molecule type" value="Genomic_DNA"/>
</dbReference>
<sequence length="174" mass="19808">MKAKHILVASLLVSSSVWAADEAVENPVTENGVVKVEWQDPSSFRDIRSSGEMKTRFEKRTFEQLTKNLNKEASKILKPEQKLEMVVTDLDLAGDVRPTFGATTNDIRVVKDIYPPRITFSYKIVEGDKVVMAGDEKLTDMGFMYSINKMNDKPYRYENALLTSWLKDTVKPKL</sequence>
<keyword evidence="3" id="KW-1185">Reference proteome</keyword>
<feature type="signal peptide" evidence="1">
    <location>
        <begin position="1"/>
        <end position="19"/>
    </location>
</feature>